<evidence type="ECO:0000313" key="1">
    <source>
        <dbReference type="EMBL" id="AVZ71131.1"/>
    </source>
</evidence>
<protein>
    <submittedName>
        <fullName evidence="1">Uncharacterized protein</fullName>
    </submittedName>
</protein>
<sequence>MGLCITVDIFSGLNNPSWEIRDPDRTRDCVEFFVRHRAALADIGSGFTGLGFRGVQVHFTDDIGCAGLPPAFELAGGGAQDPYISAELADRLLETMPPEPPPEGAYEAVEAGFSHELREMVRGEIQRIVGKTFGDAQSFAAAKAHQDDELAAEVDEQVMTLGRRTAPCPWDSAPFNPEFWNHPAVQPYNNCYNYGVNYRTDTMAKPGRKHDYEIPATVTGQQVAQGLFKDGLRLFGVDCQPPGGNRVILALVTGAFPNGFRDFHFYRYHAEGHWSHKQAANMARRTDNSGVLITNPYLCDRGIYTEWYGLFQSHNTVLIK</sequence>
<reference evidence="1 2" key="1">
    <citation type="submission" date="2018-01" db="EMBL/GenBank/DDBJ databases">
        <title>Complete genome sequence of Streptomyces lunaelactis MM109T, a Ferroverdin A producer isolated from cave moonmilk deposits.</title>
        <authorList>
            <person name="Naome A."/>
            <person name="Martinet L."/>
            <person name="Maciejewska M."/>
            <person name="Anderssen S."/>
            <person name="Adam D."/>
            <person name="Tenconi E."/>
            <person name="Deflandre B."/>
            <person name="Arguelles-Arias A."/>
            <person name="Calusinska M."/>
            <person name="Copieters W."/>
            <person name="Karim L."/>
            <person name="Hanikenne M."/>
            <person name="Baurain D."/>
            <person name="van Wezel G."/>
            <person name="Smargiasso N."/>
            <person name="de Pauw E."/>
            <person name="Delfosse P."/>
            <person name="Rigali S."/>
        </authorList>
    </citation>
    <scope>NUCLEOTIDE SEQUENCE [LARGE SCALE GENOMIC DNA]</scope>
    <source>
        <strain evidence="1 2">MM109</strain>
    </source>
</reference>
<dbReference type="Proteomes" id="UP000244201">
    <property type="component" value="Chromosome"/>
</dbReference>
<name>A0A2R4SW79_9ACTN</name>
<dbReference type="EMBL" id="CP026304">
    <property type="protein sequence ID" value="AVZ71131.1"/>
    <property type="molecule type" value="Genomic_DNA"/>
</dbReference>
<dbReference type="KEGG" id="slk:SLUN_01560"/>
<keyword evidence="2" id="KW-1185">Reference proteome</keyword>
<dbReference type="AlphaFoldDB" id="A0A2R4SW79"/>
<dbReference type="OrthoDB" id="4081416at2"/>
<organism evidence="1 2">
    <name type="scientific">Streptomyces lunaelactis</name>
    <dbReference type="NCBI Taxonomy" id="1535768"/>
    <lineage>
        <taxon>Bacteria</taxon>
        <taxon>Bacillati</taxon>
        <taxon>Actinomycetota</taxon>
        <taxon>Actinomycetes</taxon>
        <taxon>Kitasatosporales</taxon>
        <taxon>Streptomycetaceae</taxon>
        <taxon>Streptomyces</taxon>
    </lineage>
</organism>
<dbReference type="GeneID" id="55653970"/>
<accession>A0A2R4SW79</accession>
<dbReference type="RefSeq" id="WP_108146825.1">
    <property type="nucleotide sequence ID" value="NZ_CP026304.1"/>
</dbReference>
<gene>
    <name evidence="1" type="ORF">SLUN_01560</name>
</gene>
<evidence type="ECO:0000313" key="2">
    <source>
        <dbReference type="Proteomes" id="UP000244201"/>
    </source>
</evidence>
<proteinExistence type="predicted"/>